<gene>
    <name evidence="2" type="ORF">EV385_5892</name>
</gene>
<dbReference type="Gene3D" id="3.60.15.10">
    <property type="entry name" value="Ribonuclease Z/Hydroxyacylglutathione hydrolase-like"/>
    <property type="match status" value="1"/>
</dbReference>
<dbReference type="PANTHER" id="PTHR42951:SF4">
    <property type="entry name" value="ACYL-COENZYME A THIOESTERASE MBLAC2"/>
    <property type="match status" value="1"/>
</dbReference>
<dbReference type="EMBL" id="SHKY01000001">
    <property type="protein sequence ID" value="RZU53956.1"/>
    <property type="molecule type" value="Genomic_DNA"/>
</dbReference>
<organism evidence="2 3">
    <name type="scientific">Krasilnikovia cinnamomea</name>
    <dbReference type="NCBI Taxonomy" id="349313"/>
    <lineage>
        <taxon>Bacteria</taxon>
        <taxon>Bacillati</taxon>
        <taxon>Actinomycetota</taxon>
        <taxon>Actinomycetes</taxon>
        <taxon>Micromonosporales</taxon>
        <taxon>Micromonosporaceae</taxon>
        <taxon>Krasilnikovia</taxon>
    </lineage>
</organism>
<accession>A0A4V2G7V5</accession>
<dbReference type="AlphaFoldDB" id="A0A4V2G7V5"/>
<evidence type="ECO:0000259" key="1">
    <source>
        <dbReference type="SMART" id="SM00849"/>
    </source>
</evidence>
<protein>
    <submittedName>
        <fullName evidence="2">Glyoxylase-like metal-dependent hydrolase (Beta-lactamase superfamily II)</fullName>
    </submittedName>
</protein>
<evidence type="ECO:0000313" key="2">
    <source>
        <dbReference type="EMBL" id="RZU53956.1"/>
    </source>
</evidence>
<dbReference type="Proteomes" id="UP000292564">
    <property type="component" value="Unassembled WGS sequence"/>
</dbReference>
<reference evidence="2 3" key="1">
    <citation type="submission" date="2019-02" db="EMBL/GenBank/DDBJ databases">
        <title>Sequencing the genomes of 1000 actinobacteria strains.</title>
        <authorList>
            <person name="Klenk H.-P."/>
        </authorList>
    </citation>
    <scope>NUCLEOTIDE SEQUENCE [LARGE SCALE GENOMIC DNA]</scope>
    <source>
        <strain evidence="2 3">DSM 45162</strain>
    </source>
</reference>
<comment type="caution">
    <text evidence="2">The sequence shown here is derived from an EMBL/GenBank/DDBJ whole genome shotgun (WGS) entry which is preliminary data.</text>
</comment>
<dbReference type="InterPro" id="IPR050855">
    <property type="entry name" value="NDM-1-like"/>
</dbReference>
<dbReference type="PANTHER" id="PTHR42951">
    <property type="entry name" value="METALLO-BETA-LACTAMASE DOMAIN-CONTAINING"/>
    <property type="match status" value="1"/>
</dbReference>
<dbReference type="Pfam" id="PF00753">
    <property type="entry name" value="Lactamase_B"/>
    <property type="match status" value="1"/>
</dbReference>
<evidence type="ECO:0000313" key="3">
    <source>
        <dbReference type="Proteomes" id="UP000292564"/>
    </source>
</evidence>
<sequence>MTAIPYTAGLHRLAGDTFAYLQPPGTWGFSNCGLVADGDQALLVDTQFDLPRTRALIDTIAAELPGLRIGTVVTTHANGDHCWGNQLFGDSEIIGSAATAHGMAHEVPPEALGALSGPHAPDGPLGDYLRRSFGCFDFSGIALTPPTRTFTGRLEVRVGGRTVELVEVGPAHTDGDVVAHVPDAATVFSGDILFIGDHPIMWTGPVDNWLKACAWIEATGARYVVPGHGPVTDLAGVREFRGYLEHVAEQADRRYAAGVPYWQAATDMPLPDACRGWGHRERLVITVAALYHQFGAPQAPMMEVLTHTAAAERASAG</sequence>
<name>A0A4V2G7V5_9ACTN</name>
<dbReference type="CDD" id="cd16282">
    <property type="entry name" value="metallo-hydrolase-like_MBL-fold"/>
    <property type="match status" value="1"/>
</dbReference>
<proteinExistence type="predicted"/>
<dbReference type="GO" id="GO:0016787">
    <property type="term" value="F:hydrolase activity"/>
    <property type="evidence" value="ECO:0007669"/>
    <property type="project" value="UniProtKB-KW"/>
</dbReference>
<keyword evidence="2" id="KW-0378">Hydrolase</keyword>
<dbReference type="SUPFAM" id="SSF56281">
    <property type="entry name" value="Metallo-hydrolase/oxidoreductase"/>
    <property type="match status" value="1"/>
</dbReference>
<dbReference type="InterPro" id="IPR001279">
    <property type="entry name" value="Metallo-B-lactamas"/>
</dbReference>
<dbReference type="RefSeq" id="WP_207229995.1">
    <property type="nucleotide sequence ID" value="NZ_SHKY01000001.1"/>
</dbReference>
<dbReference type="InterPro" id="IPR036866">
    <property type="entry name" value="RibonucZ/Hydroxyglut_hydro"/>
</dbReference>
<feature type="domain" description="Metallo-beta-lactamase" evidence="1">
    <location>
        <begin position="29"/>
        <end position="228"/>
    </location>
</feature>
<keyword evidence="3" id="KW-1185">Reference proteome</keyword>
<dbReference type="SMART" id="SM00849">
    <property type="entry name" value="Lactamase_B"/>
    <property type="match status" value="1"/>
</dbReference>